<organism evidence="2 3">
    <name type="scientific">Corticicoccus populi</name>
    <dbReference type="NCBI Taxonomy" id="1812821"/>
    <lineage>
        <taxon>Bacteria</taxon>
        <taxon>Bacillati</taxon>
        <taxon>Bacillota</taxon>
        <taxon>Bacilli</taxon>
        <taxon>Bacillales</taxon>
        <taxon>Staphylococcaceae</taxon>
        <taxon>Corticicoccus</taxon>
    </lineage>
</organism>
<protein>
    <submittedName>
        <fullName evidence="2">DUF3021 family protein</fullName>
    </submittedName>
</protein>
<dbReference type="InterPro" id="IPR021560">
    <property type="entry name" value="DUF3021"/>
</dbReference>
<evidence type="ECO:0000256" key="1">
    <source>
        <dbReference type="SAM" id="Phobius"/>
    </source>
</evidence>
<feature type="transmembrane region" description="Helical" evidence="1">
    <location>
        <begin position="31"/>
        <end position="52"/>
    </location>
</feature>
<keyword evidence="3" id="KW-1185">Reference proteome</keyword>
<evidence type="ECO:0000313" key="2">
    <source>
        <dbReference type="EMBL" id="MFD2830976.1"/>
    </source>
</evidence>
<feature type="transmembrane region" description="Helical" evidence="1">
    <location>
        <begin position="92"/>
        <end position="117"/>
    </location>
</feature>
<dbReference type="EMBL" id="JBHUOQ010000004">
    <property type="protein sequence ID" value="MFD2830976.1"/>
    <property type="molecule type" value="Genomic_DNA"/>
</dbReference>
<proteinExistence type="predicted"/>
<sequence length="126" mass="14247">MLFQVFIRSVLPFAILMSIAAFLYYDGQLESAQGTFTAGIIFTIVSGASVIYDLNHWSIVKRSVVHFLVMLVTIYPILLMSGWFELNSVMDYAVVLIVFICTGIVLWVLMLLVVTLISKFKNKNED</sequence>
<keyword evidence="1" id="KW-1133">Transmembrane helix</keyword>
<keyword evidence="1" id="KW-0812">Transmembrane</keyword>
<gene>
    <name evidence="2" type="ORF">ACFSX4_10925</name>
</gene>
<dbReference type="RefSeq" id="WP_377774518.1">
    <property type="nucleotide sequence ID" value="NZ_JBHUOQ010000004.1"/>
</dbReference>
<reference evidence="3" key="1">
    <citation type="journal article" date="2019" name="Int. J. Syst. Evol. Microbiol.">
        <title>The Global Catalogue of Microorganisms (GCM) 10K type strain sequencing project: providing services to taxonomists for standard genome sequencing and annotation.</title>
        <authorList>
            <consortium name="The Broad Institute Genomics Platform"/>
            <consortium name="The Broad Institute Genome Sequencing Center for Infectious Disease"/>
            <person name="Wu L."/>
            <person name="Ma J."/>
        </authorList>
    </citation>
    <scope>NUCLEOTIDE SEQUENCE [LARGE SCALE GENOMIC DNA]</scope>
    <source>
        <strain evidence="3">KCTC 33575</strain>
    </source>
</reference>
<evidence type="ECO:0000313" key="3">
    <source>
        <dbReference type="Proteomes" id="UP001597519"/>
    </source>
</evidence>
<feature type="transmembrane region" description="Helical" evidence="1">
    <location>
        <begin position="5"/>
        <end position="25"/>
    </location>
</feature>
<keyword evidence="1" id="KW-0472">Membrane</keyword>
<name>A0ABW5WW14_9STAP</name>
<feature type="transmembrane region" description="Helical" evidence="1">
    <location>
        <begin position="64"/>
        <end position="86"/>
    </location>
</feature>
<dbReference type="Proteomes" id="UP001597519">
    <property type="component" value="Unassembled WGS sequence"/>
</dbReference>
<accession>A0ABW5WW14</accession>
<dbReference type="Pfam" id="PF11457">
    <property type="entry name" value="DUF3021"/>
    <property type="match status" value="1"/>
</dbReference>
<comment type="caution">
    <text evidence="2">The sequence shown here is derived from an EMBL/GenBank/DDBJ whole genome shotgun (WGS) entry which is preliminary data.</text>
</comment>